<accession>A0A316TS00</accession>
<dbReference type="CDD" id="cd14727">
    <property type="entry name" value="ChanN-like"/>
    <property type="match status" value="1"/>
</dbReference>
<dbReference type="SUPFAM" id="SSF159501">
    <property type="entry name" value="EreA/ChaN-like"/>
    <property type="match status" value="1"/>
</dbReference>
<dbReference type="Pfam" id="PF04187">
    <property type="entry name" value="Cofac_haem_bdg"/>
    <property type="match status" value="1"/>
</dbReference>
<reference evidence="2 3" key="1">
    <citation type="submission" date="2018-05" db="EMBL/GenBank/DDBJ databases">
        <title>Rhodohalobacter halophilus gen. nov., sp. nov., a moderately halophilic member of the family Balneolaceae.</title>
        <authorList>
            <person name="Liu Z.-W."/>
        </authorList>
    </citation>
    <scope>NUCLEOTIDE SEQUENCE [LARGE SCALE GENOMIC DNA]</scope>
    <source>
        <strain evidence="2 3">8A47</strain>
    </source>
</reference>
<dbReference type="Gene3D" id="3.40.50.11550">
    <property type="match status" value="1"/>
</dbReference>
<gene>
    <name evidence="2" type="ORF">DDZ15_11400</name>
</gene>
<evidence type="ECO:0000259" key="1">
    <source>
        <dbReference type="Pfam" id="PF04187"/>
    </source>
</evidence>
<organism evidence="2 3">
    <name type="scientific">Rhodohalobacter mucosus</name>
    <dbReference type="NCBI Taxonomy" id="2079485"/>
    <lineage>
        <taxon>Bacteria</taxon>
        <taxon>Pseudomonadati</taxon>
        <taxon>Balneolota</taxon>
        <taxon>Balneolia</taxon>
        <taxon>Balneolales</taxon>
        <taxon>Balneolaceae</taxon>
        <taxon>Rhodohalobacter</taxon>
    </lineage>
</organism>
<proteinExistence type="predicted"/>
<dbReference type="Proteomes" id="UP000245533">
    <property type="component" value="Unassembled WGS sequence"/>
</dbReference>
<evidence type="ECO:0000313" key="2">
    <source>
        <dbReference type="EMBL" id="PWN05795.1"/>
    </source>
</evidence>
<evidence type="ECO:0000313" key="3">
    <source>
        <dbReference type="Proteomes" id="UP000245533"/>
    </source>
</evidence>
<dbReference type="OrthoDB" id="1680202at2"/>
<protein>
    <submittedName>
        <fullName evidence="2">Iron-regulated protein</fullName>
    </submittedName>
</protein>
<keyword evidence="3" id="KW-1185">Reference proteome</keyword>
<comment type="caution">
    <text evidence="2">The sequence shown here is derived from an EMBL/GenBank/DDBJ whole genome shotgun (WGS) entry which is preliminary data.</text>
</comment>
<name>A0A316TS00_9BACT</name>
<dbReference type="InterPro" id="IPR007314">
    <property type="entry name" value="Cofac_haem-bd_dom"/>
</dbReference>
<dbReference type="AlphaFoldDB" id="A0A316TS00"/>
<dbReference type="EMBL" id="QGGB01000008">
    <property type="protein sequence ID" value="PWN05795.1"/>
    <property type="molecule type" value="Genomic_DNA"/>
</dbReference>
<sequence length="278" mass="31099">MVLVFAGAAMTSEKPAYQLYDRNGEKITYDHLVNLAQNKDLVFFGELHDNAIAHWLQLELLKDLHADTTRSLAIGMEMFERDQQILIDEYFAGHISNRSFESEARLWQNYETDYAPVVEFARENDLRLLATNIPRRYASAVYSHGLAVLDSLNAEAKDWIAPLPVEVDTTLPGYRDILEAAQGHGGENLIYSQAVKDATMAHSIISAINDSTGMLHLNGSYHSNNYEGIVWYVNRKAEGVTILTINTISADEINNVDAGLLQAADITLVVDSDMTRTY</sequence>
<feature type="domain" description="Haem-binding uptake Tiki superfamily ChaN" evidence="1">
    <location>
        <begin position="34"/>
        <end position="233"/>
    </location>
</feature>